<dbReference type="PANTHER" id="PTHR43300:SF7">
    <property type="entry name" value="UDP-N-ACETYLBACILLOSAMINE N-ACETYLTRANSFERASE"/>
    <property type="match status" value="1"/>
</dbReference>
<dbReference type="InterPro" id="IPR041561">
    <property type="entry name" value="PglD_N"/>
</dbReference>
<gene>
    <name evidence="7" type="ORF">B30_06351</name>
</gene>
<evidence type="ECO:0000259" key="6">
    <source>
        <dbReference type="Pfam" id="PF17836"/>
    </source>
</evidence>
<dbReference type="InterPro" id="IPR011004">
    <property type="entry name" value="Trimer_LpxA-like_sf"/>
</dbReference>
<dbReference type="AlphaFoldDB" id="K2K519"/>
<dbReference type="Pfam" id="PF17836">
    <property type="entry name" value="PglD_N"/>
    <property type="match status" value="1"/>
</dbReference>
<dbReference type="PANTHER" id="PTHR43300">
    <property type="entry name" value="ACETYLTRANSFERASE"/>
    <property type="match status" value="1"/>
</dbReference>
<feature type="binding site" evidence="5">
    <location>
        <position position="72"/>
    </location>
    <ligand>
        <name>substrate</name>
    </ligand>
</feature>
<dbReference type="InterPro" id="IPR020019">
    <property type="entry name" value="AcTrfase_PglD-like"/>
</dbReference>
<dbReference type="InterPro" id="IPR018357">
    <property type="entry name" value="Hexapep_transf_CS"/>
</dbReference>
<dbReference type="Gene3D" id="3.40.50.20">
    <property type="match status" value="1"/>
</dbReference>
<dbReference type="EMBL" id="AMRK01000003">
    <property type="protein sequence ID" value="EKE72580.1"/>
    <property type="molecule type" value="Genomic_DNA"/>
</dbReference>
<dbReference type="InterPro" id="IPR050179">
    <property type="entry name" value="Trans_hexapeptide_repeat"/>
</dbReference>
<keyword evidence="8" id="KW-1185">Reference proteome</keyword>
<name>K2K519_9RHOB</name>
<dbReference type="NCBIfam" id="TIGR03570">
    <property type="entry name" value="NeuD_NnaD"/>
    <property type="match status" value="1"/>
</dbReference>
<feature type="site" description="Increases basicity of active site His" evidence="4">
    <location>
        <position position="140"/>
    </location>
</feature>
<feature type="active site" description="Proton acceptor" evidence="4">
    <location>
        <position position="139"/>
    </location>
</feature>
<reference evidence="7 8" key="1">
    <citation type="submission" date="2012-09" db="EMBL/GenBank/DDBJ databases">
        <title>Celeribacter baekdonensis B30 Genome Sequencing.</title>
        <authorList>
            <person name="Wang W."/>
        </authorList>
    </citation>
    <scope>NUCLEOTIDE SEQUENCE [LARGE SCALE GENOMIC DNA]</scope>
    <source>
        <strain evidence="7 8">B30</strain>
    </source>
</reference>
<dbReference type="Proteomes" id="UP000006762">
    <property type="component" value="Unassembled WGS sequence"/>
</dbReference>
<evidence type="ECO:0000313" key="8">
    <source>
        <dbReference type="Proteomes" id="UP000006762"/>
    </source>
</evidence>
<evidence type="ECO:0000256" key="5">
    <source>
        <dbReference type="PIRSR" id="PIRSR620019-2"/>
    </source>
</evidence>
<evidence type="ECO:0000256" key="2">
    <source>
        <dbReference type="ARBA" id="ARBA00022679"/>
    </source>
</evidence>
<dbReference type="RefSeq" id="WP_009571215.1">
    <property type="nucleotide sequence ID" value="NZ_AMRK01000003.1"/>
</dbReference>
<sequence length="216" mass="22090">MRDIAIYGCGGFGREVLQILHALNAQEPQWNCLGFVVDPGFARPESVHGLPVVDDISSLERGARANIAIAIGAPSVRRRVAEKLGALGHVFPTLVHPRAWIGAKVSLSEGVLVCANACLTTDIIVSPHVHLNLSVTVGHDAELGAYSTVSPGANISGYVTLGEGVDIGTGATVIQGISIGDGAVIGAGAAVVRSIPPHCTAVGVPAKIIKTGQDTS</sequence>
<dbReference type="STRING" id="1208323.B30_06351"/>
<dbReference type="PROSITE" id="PS00101">
    <property type="entry name" value="HEXAPEP_TRANSFERASES"/>
    <property type="match status" value="1"/>
</dbReference>
<comment type="similarity">
    <text evidence="1">Belongs to the transferase hexapeptide repeat family.</text>
</comment>
<accession>K2K519</accession>
<evidence type="ECO:0000256" key="4">
    <source>
        <dbReference type="PIRSR" id="PIRSR620019-1"/>
    </source>
</evidence>
<dbReference type="Gene3D" id="2.160.10.10">
    <property type="entry name" value="Hexapeptide repeat proteins"/>
    <property type="match status" value="1"/>
</dbReference>
<evidence type="ECO:0000256" key="1">
    <source>
        <dbReference type="ARBA" id="ARBA00007274"/>
    </source>
</evidence>
<protein>
    <submittedName>
        <fullName evidence="7">Acetyltransferase</fullName>
    </submittedName>
</protein>
<feature type="domain" description="PglD N-terminal" evidence="6">
    <location>
        <begin position="3"/>
        <end position="84"/>
    </location>
</feature>
<evidence type="ECO:0000313" key="7">
    <source>
        <dbReference type="EMBL" id="EKE72580.1"/>
    </source>
</evidence>
<evidence type="ECO:0000256" key="3">
    <source>
        <dbReference type="ARBA" id="ARBA00022737"/>
    </source>
</evidence>
<dbReference type="GO" id="GO:0016740">
    <property type="term" value="F:transferase activity"/>
    <property type="evidence" value="ECO:0007669"/>
    <property type="project" value="UniProtKB-KW"/>
</dbReference>
<keyword evidence="2 7" id="KW-0808">Transferase</keyword>
<dbReference type="OrthoDB" id="9815592at2"/>
<keyword evidence="3" id="KW-0677">Repeat</keyword>
<proteinExistence type="inferred from homology"/>
<organism evidence="7 8">
    <name type="scientific">Celeribacter baekdonensis B30</name>
    <dbReference type="NCBI Taxonomy" id="1208323"/>
    <lineage>
        <taxon>Bacteria</taxon>
        <taxon>Pseudomonadati</taxon>
        <taxon>Pseudomonadota</taxon>
        <taxon>Alphaproteobacteria</taxon>
        <taxon>Rhodobacterales</taxon>
        <taxon>Roseobacteraceae</taxon>
        <taxon>Celeribacter</taxon>
    </lineage>
</organism>
<dbReference type="eggNOG" id="COG0110">
    <property type="taxonomic scope" value="Bacteria"/>
</dbReference>
<dbReference type="CDD" id="cd03360">
    <property type="entry name" value="LbH_AT_putative"/>
    <property type="match status" value="1"/>
</dbReference>
<comment type="caution">
    <text evidence="7">The sequence shown here is derived from an EMBL/GenBank/DDBJ whole genome shotgun (WGS) entry which is preliminary data.</text>
</comment>
<dbReference type="SUPFAM" id="SSF51161">
    <property type="entry name" value="Trimeric LpxA-like enzymes"/>
    <property type="match status" value="1"/>
</dbReference>